<evidence type="ECO:0000259" key="2">
    <source>
        <dbReference type="Pfam" id="PF04389"/>
    </source>
</evidence>
<evidence type="ECO:0000313" key="3">
    <source>
        <dbReference type="EMBL" id="SCW74611.1"/>
    </source>
</evidence>
<dbReference type="EMBL" id="FMTS01000006">
    <property type="protein sequence ID" value="SCW74611.1"/>
    <property type="molecule type" value="Genomic_DNA"/>
</dbReference>
<evidence type="ECO:0000313" key="4">
    <source>
        <dbReference type="Proteomes" id="UP000199150"/>
    </source>
</evidence>
<dbReference type="STRING" id="260084.SAMN02927928_3063"/>
<dbReference type="GO" id="GO:0008235">
    <property type="term" value="F:metalloexopeptidase activity"/>
    <property type="evidence" value="ECO:0007669"/>
    <property type="project" value="InterPro"/>
</dbReference>
<keyword evidence="4" id="KW-1185">Reference proteome</keyword>
<feature type="domain" description="Peptidase M28" evidence="2">
    <location>
        <begin position="239"/>
        <end position="428"/>
    </location>
</feature>
<feature type="signal peptide" evidence="1">
    <location>
        <begin position="1"/>
        <end position="22"/>
    </location>
</feature>
<dbReference type="PANTHER" id="PTHR12147">
    <property type="entry name" value="METALLOPEPTIDASE M28 FAMILY MEMBER"/>
    <property type="match status" value="1"/>
</dbReference>
<gene>
    <name evidence="3" type="ORF">SAMN02927928_3063</name>
</gene>
<feature type="chain" id="PRO_5011471534" evidence="1">
    <location>
        <begin position="23"/>
        <end position="456"/>
    </location>
</feature>
<dbReference type="InterPro" id="IPR045175">
    <property type="entry name" value="M28_fam"/>
</dbReference>
<protein>
    <submittedName>
        <fullName evidence="3">Peptidase family M28</fullName>
    </submittedName>
</protein>
<name>A0A1G4SZX3_9CAUL</name>
<dbReference type="Pfam" id="PF04389">
    <property type="entry name" value="Peptidase_M28"/>
    <property type="match status" value="1"/>
</dbReference>
<dbReference type="GO" id="GO:0006508">
    <property type="term" value="P:proteolysis"/>
    <property type="evidence" value="ECO:0007669"/>
    <property type="project" value="InterPro"/>
</dbReference>
<organism evidence="3 4">
    <name type="scientific">Asticcacaulis taihuensis</name>
    <dbReference type="NCBI Taxonomy" id="260084"/>
    <lineage>
        <taxon>Bacteria</taxon>
        <taxon>Pseudomonadati</taxon>
        <taxon>Pseudomonadota</taxon>
        <taxon>Alphaproteobacteria</taxon>
        <taxon>Caulobacterales</taxon>
        <taxon>Caulobacteraceae</taxon>
        <taxon>Asticcacaulis</taxon>
    </lineage>
</organism>
<sequence>MLKHRLAVAASLLVFVSSAAVARPWTVKPEWVAAHEAFLASDALRGRKSASPDEAIAAAYVAAQFQSYGLMPAPGMDGYLQTAGVVTPRLTGHAVLNAGAARVSEDDGLTLLYSSGKPVSGNLAVVPADDIANLPAGDILLISNSGKTPLSGWWRAARSKGVKLLIVRESDDSRALLKRFGGQTGTAPQLDSGQNGMGGARPDLIALSDAAFAQVTAANGQAVTLDLGGATLERSLTTNAIGYLEGSDPSAGLILVTAHLDHLGVQPDGTIMHGANDDASGTVAVLEVAHALAAGKKPRRGILFVAYGAEEIGGLGSTYFGEHPPVPLEKIVANLEFEMIGAQDPKMAKGELMMTGFERSNLGETLKAKGAKVTSDPYPDQHFFERSDNYSLALKGIVAHTISGWAVTPTYHDKTDDIAHLDLPFMTQAIQSLIVPVKYLVNSDFRPEWKPGGKPQ</sequence>
<proteinExistence type="predicted"/>
<dbReference type="SUPFAM" id="SSF53187">
    <property type="entry name" value="Zn-dependent exopeptidases"/>
    <property type="match status" value="1"/>
</dbReference>
<keyword evidence="1" id="KW-0732">Signal</keyword>
<dbReference type="Proteomes" id="UP000199150">
    <property type="component" value="Unassembled WGS sequence"/>
</dbReference>
<dbReference type="Gene3D" id="3.40.630.10">
    <property type="entry name" value="Zn peptidases"/>
    <property type="match status" value="1"/>
</dbReference>
<dbReference type="AlphaFoldDB" id="A0A1G4SZX3"/>
<accession>A0A1G4SZX3</accession>
<dbReference type="PANTHER" id="PTHR12147:SF26">
    <property type="entry name" value="PEPTIDASE M28 DOMAIN-CONTAINING PROTEIN"/>
    <property type="match status" value="1"/>
</dbReference>
<dbReference type="OrthoDB" id="9778250at2"/>
<reference evidence="4" key="1">
    <citation type="submission" date="2016-10" db="EMBL/GenBank/DDBJ databases">
        <authorList>
            <person name="Varghese N."/>
            <person name="Submissions S."/>
        </authorList>
    </citation>
    <scope>NUCLEOTIDE SEQUENCE [LARGE SCALE GENOMIC DNA]</scope>
    <source>
        <strain evidence="4">CGMCC 1.3431</strain>
    </source>
</reference>
<evidence type="ECO:0000256" key="1">
    <source>
        <dbReference type="SAM" id="SignalP"/>
    </source>
</evidence>
<dbReference type="Gene3D" id="3.50.30.30">
    <property type="match status" value="1"/>
</dbReference>
<dbReference type="RefSeq" id="WP_090649783.1">
    <property type="nucleotide sequence ID" value="NZ_CBCRYE010000005.1"/>
</dbReference>
<dbReference type="InterPro" id="IPR007484">
    <property type="entry name" value="Peptidase_M28"/>
</dbReference>